<protein>
    <submittedName>
        <fullName evidence="8">DoxX family protein</fullName>
    </submittedName>
</protein>
<dbReference type="AlphaFoldDB" id="A0A4U1B5N5"/>
<comment type="subcellular location">
    <subcellularLocation>
        <location evidence="1">Cell membrane</location>
        <topology evidence="1">Multi-pass membrane protein</topology>
    </subcellularLocation>
</comment>
<keyword evidence="6 7" id="KW-0472">Membrane</keyword>
<dbReference type="InterPro" id="IPR032808">
    <property type="entry name" value="DoxX"/>
</dbReference>
<proteinExistence type="inferred from homology"/>
<dbReference type="PANTHER" id="PTHR33452">
    <property type="entry name" value="OXIDOREDUCTASE CATD-RELATED"/>
    <property type="match status" value="1"/>
</dbReference>
<dbReference type="PANTHER" id="PTHR33452:SF1">
    <property type="entry name" value="INNER MEMBRANE PROTEIN YPHA-RELATED"/>
    <property type="match status" value="1"/>
</dbReference>
<dbReference type="OrthoDB" id="9792760at2"/>
<evidence type="ECO:0000256" key="2">
    <source>
        <dbReference type="ARBA" id="ARBA00006679"/>
    </source>
</evidence>
<accession>A0A4U1B5N5</accession>
<name>A0A4U1B5N5_9GAMM</name>
<keyword evidence="3" id="KW-1003">Cell membrane</keyword>
<feature type="transmembrane region" description="Helical" evidence="7">
    <location>
        <begin position="118"/>
        <end position="137"/>
    </location>
</feature>
<evidence type="ECO:0000256" key="4">
    <source>
        <dbReference type="ARBA" id="ARBA00022692"/>
    </source>
</evidence>
<reference evidence="8 9" key="1">
    <citation type="submission" date="2019-04" db="EMBL/GenBank/DDBJ databases">
        <title>Thalassotalea guangxiensis sp. nov., isolated from sediment of the coastal wetland.</title>
        <authorList>
            <person name="Zheng S."/>
            <person name="Zhang D."/>
        </authorList>
    </citation>
    <scope>NUCLEOTIDE SEQUENCE [LARGE SCALE GENOMIC DNA]</scope>
    <source>
        <strain evidence="8 9">ZS-4</strain>
    </source>
</reference>
<dbReference type="Proteomes" id="UP000307999">
    <property type="component" value="Unassembled WGS sequence"/>
</dbReference>
<evidence type="ECO:0000256" key="3">
    <source>
        <dbReference type="ARBA" id="ARBA00022475"/>
    </source>
</evidence>
<evidence type="ECO:0000256" key="5">
    <source>
        <dbReference type="ARBA" id="ARBA00022989"/>
    </source>
</evidence>
<dbReference type="GO" id="GO:0005886">
    <property type="term" value="C:plasma membrane"/>
    <property type="evidence" value="ECO:0007669"/>
    <property type="project" value="UniProtKB-SubCell"/>
</dbReference>
<dbReference type="EMBL" id="SWDB01000017">
    <property type="protein sequence ID" value="TKB45673.1"/>
    <property type="molecule type" value="Genomic_DNA"/>
</dbReference>
<evidence type="ECO:0000256" key="1">
    <source>
        <dbReference type="ARBA" id="ARBA00004651"/>
    </source>
</evidence>
<keyword evidence="5 7" id="KW-1133">Transmembrane helix</keyword>
<feature type="transmembrane region" description="Helical" evidence="7">
    <location>
        <begin position="20"/>
        <end position="40"/>
    </location>
</feature>
<sequence>MTTTSISTDSAHAATDSTLFQFAAPLGRFLLALMFLVAGLNKIGQYQGTQAFMESVGVPGLLLPLVIALEVVGALLLIIGFKTRLVAIALFAFTLIANVLFHANFADQMQMLLFMKNTSVMGGLLMVFALGAGAYSLDNRQ</sequence>
<evidence type="ECO:0000256" key="7">
    <source>
        <dbReference type="SAM" id="Phobius"/>
    </source>
</evidence>
<keyword evidence="4 7" id="KW-0812">Transmembrane</keyword>
<dbReference type="Pfam" id="PF07681">
    <property type="entry name" value="DoxX"/>
    <property type="match status" value="1"/>
</dbReference>
<evidence type="ECO:0000313" key="9">
    <source>
        <dbReference type="Proteomes" id="UP000307999"/>
    </source>
</evidence>
<keyword evidence="9" id="KW-1185">Reference proteome</keyword>
<evidence type="ECO:0000256" key="6">
    <source>
        <dbReference type="ARBA" id="ARBA00023136"/>
    </source>
</evidence>
<feature type="transmembrane region" description="Helical" evidence="7">
    <location>
        <begin position="85"/>
        <end position="106"/>
    </location>
</feature>
<feature type="transmembrane region" description="Helical" evidence="7">
    <location>
        <begin position="61"/>
        <end position="79"/>
    </location>
</feature>
<evidence type="ECO:0000313" key="8">
    <source>
        <dbReference type="EMBL" id="TKB45673.1"/>
    </source>
</evidence>
<gene>
    <name evidence="8" type="ORF">E8M12_07785</name>
</gene>
<comment type="caution">
    <text evidence="8">The sequence shown here is derived from an EMBL/GenBank/DDBJ whole genome shotgun (WGS) entry which is preliminary data.</text>
</comment>
<dbReference type="InterPro" id="IPR051907">
    <property type="entry name" value="DoxX-like_oxidoreductase"/>
</dbReference>
<organism evidence="8 9">
    <name type="scientific">Thalassotalea mangrovi</name>
    <dbReference type="NCBI Taxonomy" id="2572245"/>
    <lineage>
        <taxon>Bacteria</taxon>
        <taxon>Pseudomonadati</taxon>
        <taxon>Pseudomonadota</taxon>
        <taxon>Gammaproteobacteria</taxon>
        <taxon>Alteromonadales</taxon>
        <taxon>Colwelliaceae</taxon>
        <taxon>Thalassotalea</taxon>
    </lineage>
</organism>
<comment type="similarity">
    <text evidence="2">Belongs to the DoxX family.</text>
</comment>